<feature type="transmembrane region" description="Helical" evidence="1">
    <location>
        <begin position="16"/>
        <end position="37"/>
    </location>
</feature>
<dbReference type="Gene3D" id="3.40.190.10">
    <property type="entry name" value="Periplasmic binding protein-like II"/>
    <property type="match status" value="1"/>
</dbReference>
<keyword evidence="1" id="KW-0472">Membrane</keyword>
<gene>
    <name evidence="3" type="ORF">GAB14E_0142</name>
</gene>
<name>A0A099L179_COLPS</name>
<dbReference type="EMBL" id="JQEC01000011">
    <property type="protein sequence ID" value="KGJ96195.1"/>
    <property type="molecule type" value="Genomic_DNA"/>
</dbReference>
<dbReference type="RefSeq" id="WP_033081170.1">
    <property type="nucleotide sequence ID" value="NZ_JQEC01000011.1"/>
</dbReference>
<sequence length="73" mass="8188">MKVRKKAQQGMHFEQFSIVTNAAVAGLCVALLPRFLIKNELQRGELQVVCNKAVHTEGDYYLVIASEKVVNIK</sequence>
<evidence type="ECO:0000259" key="2">
    <source>
        <dbReference type="Pfam" id="PF03466"/>
    </source>
</evidence>
<dbReference type="InterPro" id="IPR005119">
    <property type="entry name" value="LysR_subst-bd"/>
</dbReference>
<dbReference type="AlphaFoldDB" id="A0A099L179"/>
<dbReference type="OrthoDB" id="5877876at2"/>
<proteinExistence type="predicted"/>
<feature type="domain" description="LysR substrate-binding" evidence="2">
    <location>
        <begin position="6"/>
        <end position="68"/>
    </location>
</feature>
<accession>A0A099L179</accession>
<evidence type="ECO:0000313" key="4">
    <source>
        <dbReference type="Proteomes" id="UP000029868"/>
    </source>
</evidence>
<dbReference type="PATRIC" id="fig|28229.3.peg.1076"/>
<evidence type="ECO:0000256" key="1">
    <source>
        <dbReference type="SAM" id="Phobius"/>
    </source>
</evidence>
<dbReference type="SUPFAM" id="SSF53850">
    <property type="entry name" value="Periplasmic binding protein-like II"/>
    <property type="match status" value="1"/>
</dbReference>
<protein>
    <submittedName>
        <fullName evidence="3">LysR substrate-binding protein</fullName>
    </submittedName>
</protein>
<organism evidence="3 4">
    <name type="scientific">Colwellia psychrerythraea</name>
    <name type="common">Vibrio psychroerythus</name>
    <dbReference type="NCBI Taxonomy" id="28229"/>
    <lineage>
        <taxon>Bacteria</taxon>
        <taxon>Pseudomonadati</taxon>
        <taxon>Pseudomonadota</taxon>
        <taxon>Gammaproteobacteria</taxon>
        <taxon>Alteromonadales</taxon>
        <taxon>Colwelliaceae</taxon>
        <taxon>Colwellia</taxon>
    </lineage>
</organism>
<dbReference type="Pfam" id="PF03466">
    <property type="entry name" value="LysR_substrate"/>
    <property type="match status" value="1"/>
</dbReference>
<evidence type="ECO:0000313" key="3">
    <source>
        <dbReference type="EMBL" id="KGJ96195.1"/>
    </source>
</evidence>
<reference evidence="3 4" key="1">
    <citation type="submission" date="2014-08" db="EMBL/GenBank/DDBJ databases">
        <title>Genomic and Phenotypic Diversity of Colwellia psychrerythraea strains from Disparate Marine Basins.</title>
        <authorList>
            <person name="Techtmann S.M."/>
            <person name="Stelling S.C."/>
            <person name="Utturkar S.M."/>
            <person name="Alshibli N."/>
            <person name="Harris A."/>
            <person name="Brown S.D."/>
            <person name="Hazen T.C."/>
        </authorList>
    </citation>
    <scope>NUCLEOTIDE SEQUENCE [LARGE SCALE GENOMIC DNA]</scope>
    <source>
        <strain evidence="3 4">GAB14E</strain>
    </source>
</reference>
<keyword evidence="1" id="KW-0812">Transmembrane</keyword>
<comment type="caution">
    <text evidence="3">The sequence shown here is derived from an EMBL/GenBank/DDBJ whole genome shotgun (WGS) entry which is preliminary data.</text>
</comment>
<dbReference type="Proteomes" id="UP000029868">
    <property type="component" value="Unassembled WGS sequence"/>
</dbReference>
<keyword evidence="1" id="KW-1133">Transmembrane helix</keyword>